<dbReference type="Proteomes" id="UP001306950">
    <property type="component" value="Unassembled WGS sequence"/>
</dbReference>
<dbReference type="Gene3D" id="1.10.1200.10">
    <property type="entry name" value="ACP-like"/>
    <property type="match status" value="1"/>
</dbReference>
<dbReference type="NCBIfam" id="TIGR01733">
    <property type="entry name" value="AA-adenyl-dom"/>
    <property type="match status" value="1"/>
</dbReference>
<evidence type="ECO:0000313" key="8">
    <source>
        <dbReference type="Proteomes" id="UP001306950"/>
    </source>
</evidence>
<comment type="cofactor">
    <cofactor evidence="1">
        <name>pantetheine 4'-phosphate</name>
        <dbReference type="ChEBI" id="CHEBI:47942"/>
    </cofactor>
</comment>
<feature type="domain" description="Carrier" evidence="6">
    <location>
        <begin position="760"/>
        <end position="835"/>
    </location>
</feature>
<dbReference type="EMBL" id="JAZHPZ010000003">
    <property type="protein sequence ID" value="MEF2965787.1"/>
    <property type="molecule type" value="Genomic_DNA"/>
</dbReference>
<dbReference type="InterPro" id="IPR023213">
    <property type="entry name" value="CAT-like_dom_sf"/>
</dbReference>
<dbReference type="InterPro" id="IPR010071">
    <property type="entry name" value="AA_adenyl_dom"/>
</dbReference>
<comment type="similarity">
    <text evidence="2">Belongs to the ATP-dependent AMP-binding enzyme family.</text>
</comment>
<dbReference type="InterPro" id="IPR045851">
    <property type="entry name" value="AMP-bd_C_sf"/>
</dbReference>
<dbReference type="Gene3D" id="2.30.38.10">
    <property type="entry name" value="Luciferase, Domain 3"/>
    <property type="match status" value="1"/>
</dbReference>
<organism evidence="7 8">
    <name type="scientific">Paenibacillus haidiansis</name>
    <dbReference type="NCBI Taxonomy" id="1574488"/>
    <lineage>
        <taxon>Bacteria</taxon>
        <taxon>Bacillati</taxon>
        <taxon>Bacillota</taxon>
        <taxon>Bacilli</taxon>
        <taxon>Bacillales</taxon>
        <taxon>Paenibacillaceae</taxon>
        <taxon>Paenibacillus</taxon>
    </lineage>
</organism>
<dbReference type="SUPFAM" id="SSF52777">
    <property type="entry name" value="CoA-dependent acyltransferases"/>
    <property type="match status" value="3"/>
</dbReference>
<evidence type="ECO:0000313" key="7">
    <source>
        <dbReference type="EMBL" id="MEF2965787.1"/>
    </source>
</evidence>
<evidence type="ECO:0000256" key="1">
    <source>
        <dbReference type="ARBA" id="ARBA00001957"/>
    </source>
</evidence>
<dbReference type="Gene3D" id="3.30.559.30">
    <property type="entry name" value="Nonribosomal peptide synthetase, condensation domain"/>
    <property type="match status" value="2"/>
</dbReference>
<dbReference type="PROSITE" id="PS00455">
    <property type="entry name" value="AMP_BINDING"/>
    <property type="match status" value="1"/>
</dbReference>
<dbReference type="RefSeq" id="WP_331846018.1">
    <property type="nucleotide sequence ID" value="NZ_JAZHPZ010000003.1"/>
</dbReference>
<keyword evidence="5" id="KW-0511">Multifunctional enzyme</keyword>
<dbReference type="PROSITE" id="PS50075">
    <property type="entry name" value="CARRIER"/>
    <property type="match status" value="1"/>
</dbReference>
<dbReference type="Pfam" id="PF13193">
    <property type="entry name" value="AMP-binding_C"/>
    <property type="match status" value="1"/>
</dbReference>
<reference evidence="7 8" key="1">
    <citation type="submission" date="2024-02" db="EMBL/GenBank/DDBJ databases">
        <title>A nitrogen-fixing paenibacillus bacterium.</title>
        <authorList>
            <person name="Zhang W.L."/>
            <person name="Chen S.F."/>
        </authorList>
    </citation>
    <scope>NUCLEOTIDE SEQUENCE [LARGE SCALE GENOMIC DNA]</scope>
    <source>
        <strain evidence="7 8">M1</strain>
    </source>
</reference>
<dbReference type="Gene3D" id="3.30.559.10">
    <property type="entry name" value="Chloramphenicol acetyltransferase-like domain"/>
    <property type="match status" value="1"/>
</dbReference>
<dbReference type="InterPro" id="IPR000873">
    <property type="entry name" value="AMP-dep_synth/lig_dom"/>
</dbReference>
<keyword evidence="8" id="KW-1185">Reference proteome</keyword>
<keyword evidence="4" id="KW-0045">Antibiotic biosynthesis</keyword>
<dbReference type="Pfam" id="PF00668">
    <property type="entry name" value="Condensation"/>
    <property type="match status" value="2"/>
</dbReference>
<proteinExistence type="inferred from homology"/>
<dbReference type="Gene3D" id="3.40.50.980">
    <property type="match status" value="2"/>
</dbReference>
<comment type="caution">
    <text evidence="7">The sequence shown here is derived from an EMBL/GenBank/DDBJ whole genome shotgun (WGS) entry which is preliminary data.</text>
</comment>
<dbReference type="Pfam" id="PF00501">
    <property type="entry name" value="AMP-binding"/>
    <property type="match status" value="1"/>
</dbReference>
<dbReference type="CDD" id="cd19531">
    <property type="entry name" value="LCL_NRPS-like"/>
    <property type="match status" value="1"/>
</dbReference>
<protein>
    <submittedName>
        <fullName evidence="7">Amino acid adenylation domain-containing protein</fullName>
    </submittedName>
</protein>
<gene>
    <name evidence="7" type="ORF">V3851_08095</name>
</gene>
<dbReference type="InterPro" id="IPR020845">
    <property type="entry name" value="AMP-binding_CS"/>
</dbReference>
<dbReference type="PANTHER" id="PTHR45527">
    <property type="entry name" value="NONRIBOSOMAL PEPTIDE SYNTHETASE"/>
    <property type="match status" value="1"/>
</dbReference>
<dbReference type="PANTHER" id="PTHR45527:SF1">
    <property type="entry name" value="FATTY ACID SYNTHASE"/>
    <property type="match status" value="1"/>
</dbReference>
<dbReference type="SUPFAM" id="SSF47336">
    <property type="entry name" value="ACP-like"/>
    <property type="match status" value="1"/>
</dbReference>
<dbReference type="InterPro" id="IPR025110">
    <property type="entry name" value="AMP-bd_C"/>
</dbReference>
<dbReference type="SUPFAM" id="SSF56801">
    <property type="entry name" value="Acetyl-CoA synthetase-like"/>
    <property type="match status" value="1"/>
</dbReference>
<dbReference type="InterPro" id="IPR001242">
    <property type="entry name" value="Condensation_dom"/>
</dbReference>
<name>A0ABU7VPY3_9BACL</name>
<evidence type="ECO:0000256" key="5">
    <source>
        <dbReference type="ARBA" id="ARBA00023268"/>
    </source>
</evidence>
<evidence type="ECO:0000256" key="3">
    <source>
        <dbReference type="ARBA" id="ARBA00022737"/>
    </source>
</evidence>
<sequence length="1294" mass="149957">MPGRLLLGGAEYEKAKSYWFNELKGNIDLLELPVESTEEPENKTENIIVGIDDRLTDKLLKLSKNQDLSLFTVLVAAFKALLYKYTFQEKILIGLPVYCEDSEIYEYNHCLALVNTLNSEMTFKQLLLNISKNIEECYNNQFFPMDKIFKILNMENQDYYLHRAIICMDTIHDIARIQGAASPANDMMIVINKEGKLNIQLSYNAKLFKKTTMDYFLRYYVRLINAVTSDINIKLCDVNLATEEETGQTAERCNYVASPYAQRTIIEQFEEIVQMEPKHKAIQIGELCYTYEEINERANLLAIKLINHGVGKGAIVGVVTERSWEIIVGMLAVLKASGTYLPISPQFPFNRIKDLINDSGAKVILTKGALINQLDVDGIVIDISDEKLYEGTPQSINYQGEPEDIAYIIYTSGSTGKPKGVKVSHRGVLNLKVLFENDFNINKFDKIGQFASISFDASVWEIYMALLTGATLHIFTDKEIYDYREFENYINKHQVTVLTLPPNYIENLNPDRINTLRLLIAAGSKSTYQLVQKWTDKFRYVNAYGPSEVTVCATTWEFDMKYCESRIIPIGKPIPNTRVYILDNNKKPLPPMIKGEIYISGAGLAKGYLHNETLTRDRFLPDLYADQDYMYRTGDVGRWLPDGNIEFIGRNDNQVKMRGYRIELEEIENQLINYYNIKEAIVLIKEVNESNMLCALVTTPNDTFQEDEVKRYLANNLPEYMIPQIIIRVEELPQNSSGKIDRKSSMEVLNNYSFDNIFDDFENDTEEKITNICKEILEINKMGPNSDFFKLGGQSLKAIMLVTRIKKEFRIDLPITQIFTLKTPRSIANYMNELQEINYADIEKVSEKGHYEISSAQRRIYIVNQLEKDNIAYNMPGIIRIKGKLIKEKLELAFTHLIQRHEAFRTYFATVEEEPYQFIADEVKFTMEYVDGSNANLDQEEIEHLQEEFIRPFDLSNPLLLRVKLIRISAVEHIMFIDLHHIISDGLSIEIMIKELAQFYNGDTLPELKIQYKDFSEWQNKLLNSNYFNKQEEYWLNYLKGYKFLVEIPSDYSRANNRSFAGETVKFELDFELTEKIHHLMEETQSTLFMVMLSAYCILLHKYTGHEDIVIGSSISGRSHADLEGIIGMFVNMLPLRNFPEPEKCFIDFLYEVKKHALESFENQDYQYEHLVRKISTNKESTQDFLINNVFAVQKSTTDLFNLSDLVFETVNYESKIAKFDTSMIVFDDNQEISFGIEYRTSLFKKETIVQMGEDYINIVKEIVYNPNIQLKNIFEANIKRDNKSLKDMFKLTF</sequence>
<dbReference type="InterPro" id="IPR009081">
    <property type="entry name" value="PP-bd_ACP"/>
</dbReference>
<dbReference type="PRINTS" id="PR00154">
    <property type="entry name" value="AMPBINDING"/>
</dbReference>
<dbReference type="Gene3D" id="3.30.300.30">
    <property type="match status" value="1"/>
</dbReference>
<accession>A0ABU7VPY3</accession>
<evidence type="ECO:0000256" key="4">
    <source>
        <dbReference type="ARBA" id="ARBA00023194"/>
    </source>
</evidence>
<dbReference type="InterPro" id="IPR020459">
    <property type="entry name" value="AMP-binding"/>
</dbReference>
<keyword evidence="3" id="KW-0677">Repeat</keyword>
<evidence type="ECO:0000256" key="2">
    <source>
        <dbReference type="ARBA" id="ARBA00006432"/>
    </source>
</evidence>
<dbReference type="InterPro" id="IPR036736">
    <property type="entry name" value="ACP-like_sf"/>
</dbReference>
<evidence type="ECO:0000259" key="6">
    <source>
        <dbReference type="PROSITE" id="PS50075"/>
    </source>
</evidence>
<dbReference type="Pfam" id="PF00550">
    <property type="entry name" value="PP-binding"/>
    <property type="match status" value="1"/>
</dbReference>